<reference evidence="2 3" key="1">
    <citation type="submission" date="2018-10" db="EMBL/GenBank/DDBJ databases">
        <title>Draft genome sequence for the type isolate of Erwinia psidii, agent causal of bacterial blight in guava (Psidium guajava) and wilt and die-back of Eucalyptus spp.</title>
        <authorList>
            <person name="Hermenegildo P.S."/>
            <person name="Santos S.A."/>
            <person name="Guimaraes L.M.S."/>
            <person name="Vidigal P.M.P."/>
            <person name="Pereira I.C."/>
            <person name="Badel J.L."/>
            <person name="Alfenas-Zerbini P."/>
            <person name="Ferreira M.A.S.V."/>
            <person name="Alfenas A.C."/>
        </authorList>
    </citation>
    <scope>NUCLEOTIDE SEQUENCE [LARGE SCALE GENOMIC DNA]</scope>
    <source>
        <strain evidence="2 3">IBSBF 435</strain>
    </source>
</reference>
<accession>A0A3N6SL38</accession>
<dbReference type="OrthoDB" id="6520335at2"/>
<dbReference type="EMBL" id="RHHM01000002">
    <property type="protein sequence ID" value="RQM39531.1"/>
    <property type="molecule type" value="Genomic_DNA"/>
</dbReference>
<evidence type="ECO:0000313" key="3">
    <source>
        <dbReference type="Proteomes" id="UP000279457"/>
    </source>
</evidence>
<keyword evidence="3" id="KW-1185">Reference proteome</keyword>
<dbReference type="Proteomes" id="UP000279457">
    <property type="component" value="Unassembled WGS sequence"/>
</dbReference>
<feature type="signal peptide" evidence="1">
    <location>
        <begin position="1"/>
        <end position="21"/>
    </location>
</feature>
<dbReference type="AlphaFoldDB" id="A0A3N6SL38"/>
<name>A0A3N6SL38_9GAMM</name>
<sequence>MKKRLRLLCYSLLLTPILVSAAGWPPESGAKVAGNAQEYPTKLEAVNQSLEQLLNGGARIVSSALSTDGPVVTLSHRKKSVICLVKAAGTGSDQNVATSRCYALN</sequence>
<organism evidence="2 3">
    <name type="scientific">Erwinia psidii</name>
    <dbReference type="NCBI Taxonomy" id="69224"/>
    <lineage>
        <taxon>Bacteria</taxon>
        <taxon>Pseudomonadati</taxon>
        <taxon>Pseudomonadota</taxon>
        <taxon>Gammaproteobacteria</taxon>
        <taxon>Enterobacterales</taxon>
        <taxon>Erwiniaceae</taxon>
        <taxon>Erwinia</taxon>
    </lineage>
</organism>
<comment type="caution">
    <text evidence="2">The sequence shown here is derived from an EMBL/GenBank/DDBJ whole genome shotgun (WGS) entry which is preliminary data.</text>
</comment>
<evidence type="ECO:0000313" key="2">
    <source>
        <dbReference type="EMBL" id="RQM39531.1"/>
    </source>
</evidence>
<dbReference type="RefSeq" id="WP_124232029.1">
    <property type="nucleotide sequence ID" value="NZ_RHHM01000002.1"/>
</dbReference>
<proteinExistence type="predicted"/>
<feature type="chain" id="PRO_5018154018" evidence="1">
    <location>
        <begin position="22"/>
        <end position="105"/>
    </location>
</feature>
<gene>
    <name evidence="2" type="ORF">EB241_03640</name>
</gene>
<keyword evidence="1" id="KW-0732">Signal</keyword>
<protein>
    <submittedName>
        <fullName evidence="2">Uncharacterized protein</fullName>
    </submittedName>
</protein>
<evidence type="ECO:0000256" key="1">
    <source>
        <dbReference type="SAM" id="SignalP"/>
    </source>
</evidence>